<dbReference type="EMBL" id="CAJNYU010003754">
    <property type="protein sequence ID" value="CAF3699838.1"/>
    <property type="molecule type" value="Genomic_DNA"/>
</dbReference>
<keyword evidence="2" id="KW-0548">Nucleotidyltransferase</keyword>
<evidence type="ECO:0000256" key="7">
    <source>
        <dbReference type="SAM" id="MobiDB-lite"/>
    </source>
</evidence>
<dbReference type="Pfam" id="PF00665">
    <property type="entry name" value="rve"/>
    <property type="match status" value="1"/>
</dbReference>
<dbReference type="AlphaFoldDB" id="A0A818UTX2"/>
<comment type="caution">
    <text evidence="10">The sequence shown here is derived from an EMBL/GenBank/DDBJ whole genome shotgun (WGS) entry which is preliminary data.</text>
</comment>
<dbReference type="InterPro" id="IPR041373">
    <property type="entry name" value="RT_RNaseH"/>
</dbReference>
<keyword evidence="5" id="KW-0378">Hydrolase</keyword>
<feature type="domain" description="Reverse transcriptase" evidence="8">
    <location>
        <begin position="1"/>
        <end position="80"/>
    </location>
</feature>
<evidence type="ECO:0000313" key="12">
    <source>
        <dbReference type="Proteomes" id="UP000663869"/>
    </source>
</evidence>
<dbReference type="GO" id="GO:0003964">
    <property type="term" value="F:RNA-directed DNA polymerase activity"/>
    <property type="evidence" value="ECO:0007669"/>
    <property type="project" value="UniProtKB-KW"/>
</dbReference>
<dbReference type="FunFam" id="3.30.70.270:FF:000020">
    <property type="entry name" value="Transposon Tf2-6 polyprotein-like Protein"/>
    <property type="match status" value="1"/>
</dbReference>
<organism evidence="10 12">
    <name type="scientific">Rotaria socialis</name>
    <dbReference type="NCBI Taxonomy" id="392032"/>
    <lineage>
        <taxon>Eukaryota</taxon>
        <taxon>Metazoa</taxon>
        <taxon>Spiralia</taxon>
        <taxon>Gnathifera</taxon>
        <taxon>Rotifera</taxon>
        <taxon>Eurotatoria</taxon>
        <taxon>Bdelloidea</taxon>
        <taxon>Philodinida</taxon>
        <taxon>Philodinidae</taxon>
        <taxon>Rotaria</taxon>
    </lineage>
</organism>
<dbReference type="FunFam" id="3.10.20.370:FF:000001">
    <property type="entry name" value="Retrovirus-related Pol polyprotein from transposon 17.6-like protein"/>
    <property type="match status" value="1"/>
</dbReference>
<dbReference type="GO" id="GO:0015074">
    <property type="term" value="P:DNA integration"/>
    <property type="evidence" value="ECO:0007669"/>
    <property type="project" value="InterPro"/>
</dbReference>
<dbReference type="GO" id="GO:0004519">
    <property type="term" value="F:endonuclease activity"/>
    <property type="evidence" value="ECO:0007669"/>
    <property type="project" value="UniProtKB-KW"/>
</dbReference>
<dbReference type="SUPFAM" id="SSF53098">
    <property type="entry name" value="Ribonuclease H-like"/>
    <property type="match status" value="1"/>
</dbReference>
<accession>A0A818UTX2</accession>
<feature type="compositionally biased region" description="Basic residues" evidence="7">
    <location>
        <begin position="674"/>
        <end position="685"/>
    </location>
</feature>
<dbReference type="Gene3D" id="3.30.70.270">
    <property type="match status" value="2"/>
</dbReference>
<keyword evidence="1" id="KW-0808">Transferase</keyword>
<dbReference type="Gene3D" id="3.30.420.10">
    <property type="entry name" value="Ribonuclease H-like superfamily/Ribonuclease H"/>
    <property type="match status" value="1"/>
</dbReference>
<dbReference type="CDD" id="cd09274">
    <property type="entry name" value="RNase_HI_RT_Ty3"/>
    <property type="match status" value="1"/>
</dbReference>
<dbReference type="SUPFAM" id="SSF56672">
    <property type="entry name" value="DNA/RNA polymerases"/>
    <property type="match status" value="1"/>
</dbReference>
<dbReference type="InterPro" id="IPR043128">
    <property type="entry name" value="Rev_trsase/Diguanyl_cyclase"/>
</dbReference>
<dbReference type="InterPro" id="IPR000477">
    <property type="entry name" value="RT_dom"/>
</dbReference>
<dbReference type="InterPro" id="IPR041588">
    <property type="entry name" value="Integrase_H2C2"/>
</dbReference>
<dbReference type="PANTHER" id="PTHR37984">
    <property type="entry name" value="PROTEIN CBG26694"/>
    <property type="match status" value="1"/>
</dbReference>
<keyword evidence="3" id="KW-0540">Nuclease</keyword>
<dbReference type="InterPro" id="IPR043502">
    <property type="entry name" value="DNA/RNA_pol_sf"/>
</dbReference>
<reference evidence="10" key="1">
    <citation type="submission" date="2021-02" db="EMBL/GenBank/DDBJ databases">
        <authorList>
            <person name="Nowell W R."/>
        </authorList>
    </citation>
    <scope>NUCLEOTIDE SEQUENCE</scope>
</reference>
<dbReference type="Pfam" id="PF17921">
    <property type="entry name" value="Integrase_H2C2"/>
    <property type="match status" value="1"/>
</dbReference>
<dbReference type="Gene3D" id="1.10.340.70">
    <property type="match status" value="1"/>
</dbReference>
<dbReference type="CDD" id="cd01647">
    <property type="entry name" value="RT_LTR"/>
    <property type="match status" value="1"/>
</dbReference>
<evidence type="ECO:0000256" key="2">
    <source>
        <dbReference type="ARBA" id="ARBA00022695"/>
    </source>
</evidence>
<dbReference type="InterPro" id="IPR036397">
    <property type="entry name" value="RNaseH_sf"/>
</dbReference>
<name>A0A818UTX2_9BILA</name>
<dbReference type="Proteomes" id="UP000663862">
    <property type="component" value="Unassembled WGS sequence"/>
</dbReference>
<dbReference type="GO" id="GO:0003676">
    <property type="term" value="F:nucleic acid binding"/>
    <property type="evidence" value="ECO:0007669"/>
    <property type="project" value="InterPro"/>
</dbReference>
<dbReference type="FunFam" id="1.10.340.70:FF:000003">
    <property type="entry name" value="Protein CBG25708"/>
    <property type="match status" value="1"/>
</dbReference>
<evidence type="ECO:0000256" key="5">
    <source>
        <dbReference type="ARBA" id="ARBA00022801"/>
    </source>
</evidence>
<evidence type="ECO:0000256" key="4">
    <source>
        <dbReference type="ARBA" id="ARBA00022759"/>
    </source>
</evidence>
<evidence type="ECO:0000256" key="1">
    <source>
        <dbReference type="ARBA" id="ARBA00022679"/>
    </source>
</evidence>
<dbReference type="InterPro" id="IPR012337">
    <property type="entry name" value="RNaseH-like_sf"/>
</dbReference>
<protein>
    <submittedName>
        <fullName evidence="10">Uncharacterized protein</fullName>
    </submittedName>
</protein>
<dbReference type="InterPro" id="IPR001584">
    <property type="entry name" value="Integrase_cat-core"/>
</dbReference>
<dbReference type="PANTHER" id="PTHR37984:SF5">
    <property type="entry name" value="PROTEIN NYNRIN-LIKE"/>
    <property type="match status" value="1"/>
</dbReference>
<feature type="region of interest" description="Disordered" evidence="7">
    <location>
        <begin position="670"/>
        <end position="735"/>
    </location>
</feature>
<sequence length="735" mass="85046">MPFGISNAPAIFQRIIDQVIGGIPNSIAYLDDILITGANEEEHLQTLDMVLSKLLEFGFRCNPEKCLFFQDEVSYLGFIIDRHGKRPDPGRVEAIIKMPAPKNVKELEAFIGKVNYYGQFISNFSDKCKSLNHLRKQNTRWEWSQEYQKSFERLLQDISNTTTLVHFDAHLPLILETDASHYGIGAVLLHRYPDGSERPISHASKTLTTAERNYSQIEKEAFSIIFGIKKFHQYLAGRSFELNTDHKPLLAIFNPSKGIPVTAANKIQRWALYLMGYNYNIRFKPTRSHANADALSRLPIPDDNSFIDNDSLQVNLIQTQLIDQWPLKPNEIALATAKNDILNRVKNFVLTRWPLSFSRSQNRELIPYFNNRDSLSVVNDCILKDTRVIIPQQLHHRVVHMLHRGHLGIIKMKHLARTHCWWPNMDKDIIDMIKSCHICDKLQPLPKPQFKSWDEPRQVWSRLHMDFAGPFWNSKWLLIVDAKSKFPIVIDMGNDTTSKHLCDVLEHVIDWFGPPEKLAIDNGPPFNSYEMKNFYDIYAITHITTAPYHPASNGLAERFVRSFKEGMLKQQQTDQTNKVIALRNVLRSYRWPLHTSTGVPPAHMMFNSPIRTQLERMKPAEPVKQQQQPKYAVGKLVWTLQHQLNHRSQWQQAIITRNISSMVYEIQLSDGQHQKRHQNQIHLRHSSNNSSNEVDSLPDELSHAKTKSNPLEISPPSSPRFPHRHRRPPDRYAPS</sequence>
<keyword evidence="4" id="KW-0255">Endonuclease</keyword>
<dbReference type="GO" id="GO:0016787">
    <property type="term" value="F:hydrolase activity"/>
    <property type="evidence" value="ECO:0007669"/>
    <property type="project" value="UniProtKB-KW"/>
</dbReference>
<feature type="domain" description="Integrase catalytic" evidence="9">
    <location>
        <begin position="452"/>
        <end position="627"/>
    </location>
</feature>
<evidence type="ECO:0000313" key="11">
    <source>
        <dbReference type="EMBL" id="CAF4414789.1"/>
    </source>
</evidence>
<evidence type="ECO:0000256" key="3">
    <source>
        <dbReference type="ARBA" id="ARBA00022722"/>
    </source>
</evidence>
<dbReference type="PROSITE" id="PS50878">
    <property type="entry name" value="RT_POL"/>
    <property type="match status" value="1"/>
</dbReference>
<dbReference type="Proteomes" id="UP000663869">
    <property type="component" value="Unassembled WGS sequence"/>
</dbReference>
<proteinExistence type="predicted"/>
<dbReference type="Pfam" id="PF17917">
    <property type="entry name" value="RT_RNaseH"/>
    <property type="match status" value="1"/>
</dbReference>
<keyword evidence="6" id="KW-0695">RNA-directed DNA polymerase</keyword>
<dbReference type="Pfam" id="PF00078">
    <property type="entry name" value="RVT_1"/>
    <property type="match status" value="1"/>
</dbReference>
<evidence type="ECO:0000256" key="6">
    <source>
        <dbReference type="ARBA" id="ARBA00022918"/>
    </source>
</evidence>
<evidence type="ECO:0000259" key="9">
    <source>
        <dbReference type="PROSITE" id="PS50994"/>
    </source>
</evidence>
<evidence type="ECO:0000259" key="8">
    <source>
        <dbReference type="PROSITE" id="PS50878"/>
    </source>
</evidence>
<gene>
    <name evidence="10" type="ORF">FME351_LOCUS27638</name>
    <name evidence="11" type="ORF">TSG867_LOCUS14034</name>
</gene>
<evidence type="ECO:0000313" key="10">
    <source>
        <dbReference type="EMBL" id="CAF3699838.1"/>
    </source>
</evidence>
<dbReference type="FunFam" id="3.30.70.270:FF:000003">
    <property type="entry name" value="Transposon Ty3-G Gag-Pol polyprotein"/>
    <property type="match status" value="1"/>
</dbReference>
<dbReference type="InterPro" id="IPR050951">
    <property type="entry name" value="Retrovirus_Pol_polyprotein"/>
</dbReference>
<dbReference type="Gene3D" id="3.10.20.370">
    <property type="match status" value="1"/>
</dbReference>
<dbReference type="PROSITE" id="PS50994">
    <property type="entry name" value="INTEGRASE"/>
    <property type="match status" value="1"/>
</dbReference>
<dbReference type="EMBL" id="CAJOBQ010000768">
    <property type="protein sequence ID" value="CAF4414789.1"/>
    <property type="molecule type" value="Genomic_DNA"/>
</dbReference>